<dbReference type="InterPro" id="IPR017853">
    <property type="entry name" value="GH"/>
</dbReference>
<dbReference type="FunFam" id="3.10.50.10:FF:000001">
    <property type="entry name" value="Chitinase 3-like 1"/>
    <property type="match status" value="1"/>
</dbReference>
<feature type="compositionally biased region" description="Gly residues" evidence="14">
    <location>
        <begin position="410"/>
        <end position="425"/>
    </location>
</feature>
<dbReference type="InterPro" id="IPR036508">
    <property type="entry name" value="Chitin-bd_dom_sf"/>
</dbReference>
<evidence type="ECO:0000259" key="16">
    <source>
        <dbReference type="PROSITE" id="PS50940"/>
    </source>
</evidence>
<keyword evidence="6" id="KW-0147">Chitin-binding</keyword>
<evidence type="ECO:0000256" key="7">
    <source>
        <dbReference type="ARBA" id="ARBA00022729"/>
    </source>
</evidence>
<dbReference type="InterPro" id="IPR001223">
    <property type="entry name" value="Glyco_hydro18_cat"/>
</dbReference>
<dbReference type="GO" id="GO:0005576">
    <property type="term" value="C:extracellular region"/>
    <property type="evidence" value="ECO:0007669"/>
    <property type="project" value="UniProtKB-SubCell"/>
</dbReference>
<evidence type="ECO:0000256" key="11">
    <source>
        <dbReference type="ARBA" id="ARBA00023277"/>
    </source>
</evidence>
<keyword evidence="13" id="KW-0624">Polysaccharide degradation</keyword>
<dbReference type="PANTHER" id="PTHR11177:SF317">
    <property type="entry name" value="CHITINASE 12-RELATED"/>
    <property type="match status" value="1"/>
</dbReference>
<dbReference type="Pfam" id="PF01607">
    <property type="entry name" value="CBM_14"/>
    <property type="match status" value="1"/>
</dbReference>
<evidence type="ECO:0000259" key="17">
    <source>
        <dbReference type="PROSITE" id="PS51910"/>
    </source>
</evidence>
<dbReference type="PROSITE" id="PS50940">
    <property type="entry name" value="CHIT_BIND_II"/>
    <property type="match status" value="1"/>
</dbReference>
<keyword evidence="7 15" id="KW-0732">Signal</keyword>
<comment type="catalytic activity">
    <reaction evidence="1">
        <text>Random endo-hydrolysis of N-acetyl-beta-D-glucosaminide (1-&gt;4)-beta-linkages in chitin and chitodextrins.</text>
        <dbReference type="EC" id="3.2.1.14"/>
    </reaction>
</comment>
<feature type="domain" description="Chitin-binding type-2" evidence="16">
    <location>
        <begin position="432"/>
        <end position="481"/>
    </location>
</feature>
<keyword evidence="12" id="KW-0326">Glycosidase</keyword>
<evidence type="ECO:0000256" key="10">
    <source>
        <dbReference type="ARBA" id="ARBA00023157"/>
    </source>
</evidence>
<evidence type="ECO:0000256" key="13">
    <source>
        <dbReference type="ARBA" id="ARBA00023326"/>
    </source>
</evidence>
<dbReference type="EC" id="3.2.1.14" evidence="4"/>
<dbReference type="SMART" id="SM00494">
    <property type="entry name" value="ChtBD2"/>
    <property type="match status" value="1"/>
</dbReference>
<name>A0A0M5N211_MUSMN</name>
<evidence type="ECO:0000256" key="2">
    <source>
        <dbReference type="ARBA" id="ARBA00004613"/>
    </source>
</evidence>
<dbReference type="GO" id="GO:0008061">
    <property type="term" value="F:chitin binding"/>
    <property type="evidence" value="ECO:0007669"/>
    <property type="project" value="UniProtKB-KW"/>
</dbReference>
<evidence type="ECO:0000256" key="3">
    <source>
        <dbReference type="ARBA" id="ARBA00009121"/>
    </source>
</evidence>
<protein>
    <recommendedName>
        <fullName evidence="4">chitinase</fullName>
        <ecNumber evidence="4">3.2.1.14</ecNumber>
    </recommendedName>
</protein>
<dbReference type="PROSITE" id="PS01095">
    <property type="entry name" value="GH18_1"/>
    <property type="match status" value="1"/>
</dbReference>
<dbReference type="SUPFAM" id="SSF54556">
    <property type="entry name" value="Chitinase insertion domain"/>
    <property type="match status" value="1"/>
</dbReference>
<comment type="similarity">
    <text evidence="3">Belongs to the glycosyl hydrolase 18 family. Chitinase class II subfamily.</text>
</comment>
<feature type="region of interest" description="Disordered" evidence="14">
    <location>
        <begin position="399"/>
        <end position="425"/>
    </location>
</feature>
<dbReference type="SMR" id="A0A0M5N211"/>
<dbReference type="AlphaFoldDB" id="A0A0M5N211"/>
<keyword evidence="11" id="KW-0119">Carbohydrate metabolism</keyword>
<organism evidence="18">
    <name type="scientific">Mustelus manazo</name>
    <name type="common">Starspotted smooth-hound</name>
    <dbReference type="NCBI Taxonomy" id="79736"/>
    <lineage>
        <taxon>Eukaryota</taxon>
        <taxon>Metazoa</taxon>
        <taxon>Chordata</taxon>
        <taxon>Craniata</taxon>
        <taxon>Vertebrata</taxon>
        <taxon>Chondrichthyes</taxon>
        <taxon>Elasmobranchii</taxon>
        <taxon>Galeomorphii</taxon>
        <taxon>Galeoidea</taxon>
        <taxon>Carcharhiniformes</taxon>
        <taxon>Triakidae</taxon>
        <taxon>Mustelus</taxon>
    </lineage>
</organism>
<dbReference type="PROSITE" id="PS51257">
    <property type="entry name" value="PROKAR_LIPOPROTEIN"/>
    <property type="match status" value="1"/>
</dbReference>
<dbReference type="InterPro" id="IPR011583">
    <property type="entry name" value="Chitinase_II/V-like_cat"/>
</dbReference>
<accession>A0A0M5N211</accession>
<comment type="subcellular location">
    <subcellularLocation>
        <location evidence="2">Secreted</location>
    </subcellularLocation>
</comment>
<evidence type="ECO:0000256" key="12">
    <source>
        <dbReference type="ARBA" id="ARBA00023295"/>
    </source>
</evidence>
<dbReference type="GO" id="GO:0006032">
    <property type="term" value="P:chitin catabolic process"/>
    <property type="evidence" value="ECO:0007669"/>
    <property type="project" value="UniProtKB-KW"/>
</dbReference>
<dbReference type="FunFam" id="3.20.20.80:FF:000081">
    <property type="entry name" value="Chitinase 1"/>
    <property type="match status" value="2"/>
</dbReference>
<proteinExistence type="evidence at transcript level"/>
<dbReference type="PANTHER" id="PTHR11177">
    <property type="entry name" value="CHITINASE"/>
    <property type="match status" value="1"/>
</dbReference>
<dbReference type="CDD" id="cd02872">
    <property type="entry name" value="GH18_chitolectin_chitotriosidase"/>
    <property type="match status" value="1"/>
</dbReference>
<reference evidence="18" key="1">
    <citation type="submission" date="2015-09" db="EMBL/GenBank/DDBJ databases">
        <title>Molecular cloning and expression of a chitinase gene from the stomach of starspotted smooth-hound Mustelus manazo (Chondrichthyes) in methylotrophic yeasts Pichia pastoris.</title>
        <authorList>
            <person name="Kawashima S."/>
            <person name="Mizuno H."/>
            <person name="Fukushima H."/>
            <person name="Matsumiya M."/>
        </authorList>
    </citation>
    <scope>NUCLEOTIDE SEQUENCE</scope>
    <source>
        <tissue evidence="18">Stomach</tissue>
    </source>
</reference>
<keyword evidence="8" id="KW-0378">Hydrolase</keyword>
<evidence type="ECO:0000256" key="6">
    <source>
        <dbReference type="ARBA" id="ARBA00022669"/>
    </source>
</evidence>
<dbReference type="FunFam" id="2.170.140.10:FF:000001">
    <property type="entry name" value="Acidic mammalian chitinase"/>
    <property type="match status" value="1"/>
</dbReference>
<dbReference type="Gene3D" id="3.20.20.80">
    <property type="entry name" value="Glycosidases"/>
    <property type="match status" value="1"/>
</dbReference>
<dbReference type="SUPFAM" id="SSF51445">
    <property type="entry name" value="(Trans)glycosidases"/>
    <property type="match status" value="1"/>
</dbReference>
<dbReference type="SMART" id="SM00636">
    <property type="entry name" value="Glyco_18"/>
    <property type="match status" value="1"/>
</dbReference>
<evidence type="ECO:0000256" key="8">
    <source>
        <dbReference type="ARBA" id="ARBA00022801"/>
    </source>
</evidence>
<dbReference type="InterPro" id="IPR050314">
    <property type="entry name" value="Glycosyl_Hydrlase_18"/>
</dbReference>
<dbReference type="EMBL" id="LC085613">
    <property type="protein sequence ID" value="BAS47231.1"/>
    <property type="molecule type" value="mRNA"/>
</dbReference>
<dbReference type="Pfam" id="PF00704">
    <property type="entry name" value="Glyco_hydro_18"/>
    <property type="match status" value="1"/>
</dbReference>
<sequence>MAKLLLGTVVVLLACLELGSAYRLVCYFTNWSQYRPGEGKFKPHNVDPCLCTHMIYAFAGMRSNKIATYAWDDVKLYHEFNALKNKNKDLKTLLSVGGWNFGTAKYTAMVSSPGNRQIFIKSAISFLRGYGFDGLDIDWEYPGSRGSPPRDKHLYTVLAQELMAAFEAEGKSTGKPRLLLSLAVAGGKNNIDTGYEVPQLGQIVDFFNVMTYDFFGPWSHATGENSPLYALPNSKSALNLEFNVNFAMKYWLKMGAPADKLNAGFATYGHTFRLRSSAHGVGAPASGAGPAGQFTRQAGFLAYYEICTFLKSATVVWNTPQMVPYAYKGREWVGYDNVKSFQDKIAWLKKVNIGGAMVWDLALDDFSGAFCGQGPYPLINTLYTGLGVSTGCVPSKTTQKPAVPATQAPSGGGGGSSGGGSSSGGGGSSGGSGFCAGKASGTYPDPKDKNKFYECVNGRTYQESCASGLVFDASCKCCNWA</sequence>
<feature type="domain" description="GH18" evidence="17">
    <location>
        <begin position="22"/>
        <end position="389"/>
    </location>
</feature>
<keyword evidence="10" id="KW-1015">Disulfide bond</keyword>
<evidence type="ECO:0000256" key="1">
    <source>
        <dbReference type="ARBA" id="ARBA00000822"/>
    </source>
</evidence>
<evidence type="ECO:0000256" key="15">
    <source>
        <dbReference type="SAM" id="SignalP"/>
    </source>
</evidence>
<evidence type="ECO:0000313" key="18">
    <source>
        <dbReference type="EMBL" id="BAS47231.1"/>
    </source>
</evidence>
<dbReference type="PROSITE" id="PS51910">
    <property type="entry name" value="GH18_2"/>
    <property type="match status" value="1"/>
</dbReference>
<dbReference type="Gene3D" id="3.10.50.10">
    <property type="match status" value="1"/>
</dbReference>
<keyword evidence="5" id="KW-0964">Secreted</keyword>
<evidence type="ECO:0000256" key="14">
    <source>
        <dbReference type="SAM" id="MobiDB-lite"/>
    </source>
</evidence>
<evidence type="ECO:0000256" key="9">
    <source>
        <dbReference type="ARBA" id="ARBA00023024"/>
    </source>
</evidence>
<dbReference type="GO" id="GO:0000272">
    <property type="term" value="P:polysaccharide catabolic process"/>
    <property type="evidence" value="ECO:0007669"/>
    <property type="project" value="UniProtKB-KW"/>
</dbReference>
<evidence type="ECO:0000256" key="4">
    <source>
        <dbReference type="ARBA" id="ARBA00012729"/>
    </source>
</evidence>
<dbReference type="InterPro" id="IPR002557">
    <property type="entry name" value="Chitin-bd_dom"/>
</dbReference>
<dbReference type="InterPro" id="IPR029070">
    <property type="entry name" value="Chitinase_insertion_sf"/>
</dbReference>
<dbReference type="InterPro" id="IPR001579">
    <property type="entry name" value="Glyco_hydro_18_chit_AS"/>
</dbReference>
<feature type="chain" id="PRO_5005806066" description="chitinase" evidence="15">
    <location>
        <begin position="22"/>
        <end position="481"/>
    </location>
</feature>
<evidence type="ECO:0000256" key="5">
    <source>
        <dbReference type="ARBA" id="ARBA00022525"/>
    </source>
</evidence>
<dbReference type="GO" id="GO:0008843">
    <property type="term" value="F:endochitinase activity"/>
    <property type="evidence" value="ECO:0007669"/>
    <property type="project" value="UniProtKB-EC"/>
</dbReference>
<dbReference type="Gene3D" id="2.170.140.10">
    <property type="entry name" value="Chitin binding domain"/>
    <property type="match status" value="1"/>
</dbReference>
<dbReference type="SUPFAM" id="SSF57625">
    <property type="entry name" value="Invertebrate chitin-binding proteins"/>
    <property type="match status" value="1"/>
</dbReference>
<feature type="signal peptide" evidence="15">
    <location>
        <begin position="1"/>
        <end position="21"/>
    </location>
</feature>
<keyword evidence="9" id="KW-0146">Chitin degradation</keyword>